<keyword evidence="3" id="KW-0675">Receptor</keyword>
<dbReference type="PANTHER" id="PTHR42928:SF5">
    <property type="entry name" value="BLR1237 PROTEIN"/>
    <property type="match status" value="1"/>
</dbReference>
<dbReference type="AlphaFoldDB" id="Q1LBZ3"/>
<dbReference type="Gene3D" id="3.40.190.10">
    <property type="entry name" value="Periplasmic binding protein-like II"/>
    <property type="match status" value="1"/>
</dbReference>
<accession>Q1LBZ3</accession>
<keyword evidence="2" id="KW-0732">Signal</keyword>
<protein>
    <submittedName>
        <fullName evidence="3">Extra-cytoplasmic solute receptor protein</fullName>
    </submittedName>
</protein>
<gene>
    <name evidence="3" type="primary">bug</name>
    <name evidence="3" type="ordered locus">Rmet_5474</name>
</gene>
<evidence type="ECO:0000256" key="2">
    <source>
        <dbReference type="SAM" id="SignalP"/>
    </source>
</evidence>
<dbReference type="PANTHER" id="PTHR42928">
    <property type="entry name" value="TRICARBOXYLATE-BINDING PROTEIN"/>
    <property type="match status" value="1"/>
</dbReference>
<feature type="signal peptide" evidence="2">
    <location>
        <begin position="1"/>
        <end position="24"/>
    </location>
</feature>
<feature type="chain" id="PRO_5004192992" evidence="2">
    <location>
        <begin position="25"/>
        <end position="327"/>
    </location>
</feature>
<dbReference type="KEGG" id="rme:Rmet_5474"/>
<dbReference type="eggNOG" id="COG3181">
    <property type="taxonomic scope" value="Bacteria"/>
</dbReference>
<proteinExistence type="inferred from homology"/>
<geneLocation type="plasmid" evidence="3 4">
    <name>megaplasmid</name>
</geneLocation>
<dbReference type="InterPro" id="IPR042100">
    <property type="entry name" value="Bug_dom1"/>
</dbReference>
<organism evidence="3 4">
    <name type="scientific">Cupriavidus metallidurans (strain ATCC 43123 / DSM 2839 / NBRC 102507 / CH34)</name>
    <name type="common">Ralstonia metallidurans</name>
    <dbReference type="NCBI Taxonomy" id="266264"/>
    <lineage>
        <taxon>Bacteria</taxon>
        <taxon>Pseudomonadati</taxon>
        <taxon>Pseudomonadota</taxon>
        <taxon>Betaproteobacteria</taxon>
        <taxon>Burkholderiales</taxon>
        <taxon>Burkholderiaceae</taxon>
        <taxon>Cupriavidus</taxon>
    </lineage>
</organism>
<dbReference type="Gene3D" id="3.40.190.150">
    <property type="entry name" value="Bordetella uptake gene, domain 1"/>
    <property type="match status" value="1"/>
</dbReference>
<dbReference type="CDD" id="cd07012">
    <property type="entry name" value="PBP2_Bug_TTT"/>
    <property type="match status" value="1"/>
</dbReference>
<sequence length="327" mass="35081">MKKRKLLLAAAGLFLGAAVPAANAAGAWPTAPITIVVPFAAGQTGDIIARLLGKELAERLKQPFVVDNKGGGGGRIGTAFVAKAKPDGYTLLMTSTGPYAIAPALYPRTMQYDPVRDFTGIAETATTPQIIAVSPKSGINTFADLVKQAKKSDMSYGSAGNGSTQHLTMELLKKELNFPLVHVPFKGSSESKTQVISGMIPVTSDSLPAIYTNIKSGQMKAIAVVDKQRSAYLPDVPTLAESGFPSLSTVAFFGLVAPKNTPKEVVNLLNKNLTEIYRTPDFQQKMKELAMTPPAEKTAEQFTAYLTEEVARWKKIVQDSNVKVEEY</sequence>
<dbReference type="PIRSF" id="PIRSF017082">
    <property type="entry name" value="YflP"/>
    <property type="match status" value="1"/>
</dbReference>
<comment type="similarity">
    <text evidence="1">Belongs to the UPF0065 (bug) family.</text>
</comment>
<dbReference type="InterPro" id="IPR005064">
    <property type="entry name" value="BUG"/>
</dbReference>
<name>Q1LBZ3_CUPMC</name>
<dbReference type="SUPFAM" id="SSF53850">
    <property type="entry name" value="Periplasmic binding protein-like II"/>
    <property type="match status" value="1"/>
</dbReference>
<keyword evidence="3" id="KW-0614">Plasmid</keyword>
<keyword evidence="4" id="KW-1185">Reference proteome</keyword>
<dbReference type="Pfam" id="PF03401">
    <property type="entry name" value="TctC"/>
    <property type="match status" value="1"/>
</dbReference>
<dbReference type="EMBL" id="CP000353">
    <property type="protein sequence ID" value="ABF12333.1"/>
    <property type="molecule type" value="Genomic_DNA"/>
</dbReference>
<reference evidence="4" key="1">
    <citation type="journal article" date="2010" name="PLoS ONE">
        <title>The complete genome sequence of Cupriavidus metallidurans strain CH34, a master survivalist in harsh and anthropogenic environments.</title>
        <authorList>
            <person name="Janssen P.J."/>
            <person name="Van Houdt R."/>
            <person name="Moors H."/>
            <person name="Monsieurs P."/>
            <person name="Morin N."/>
            <person name="Michaux A."/>
            <person name="Benotmane M.A."/>
            <person name="Leys N."/>
            <person name="Vallaeys T."/>
            <person name="Lapidus A."/>
            <person name="Monchy S."/>
            <person name="Medigue C."/>
            <person name="Taghavi S."/>
            <person name="McCorkle S."/>
            <person name="Dunn J."/>
            <person name="van der Lelie D."/>
            <person name="Mergeay M."/>
        </authorList>
    </citation>
    <scope>NUCLEOTIDE SEQUENCE [LARGE SCALE GENOMIC DNA]</scope>
    <source>
        <strain evidence="4">ATCC 43123 / DSM 2839 / NBRC 102507 / CH34</strain>
    </source>
</reference>
<dbReference type="Proteomes" id="UP000002429">
    <property type="component" value="Plasmid megaplasmid"/>
</dbReference>
<evidence type="ECO:0000256" key="1">
    <source>
        <dbReference type="ARBA" id="ARBA00006987"/>
    </source>
</evidence>
<dbReference type="HOGENOM" id="CLU_045683_0_0_4"/>
<evidence type="ECO:0000313" key="4">
    <source>
        <dbReference type="Proteomes" id="UP000002429"/>
    </source>
</evidence>
<evidence type="ECO:0000313" key="3">
    <source>
        <dbReference type="EMBL" id="ABF12333.1"/>
    </source>
</evidence>
<dbReference type="RefSeq" id="WP_011519879.1">
    <property type="nucleotide sequence ID" value="NC_007974.2"/>
</dbReference>